<keyword evidence="6 11" id="KW-0479">Metal-binding</keyword>
<dbReference type="Pfam" id="PF01485">
    <property type="entry name" value="IBR"/>
    <property type="match status" value="2"/>
</dbReference>
<evidence type="ECO:0000256" key="4">
    <source>
        <dbReference type="ARBA" id="ARBA00012251"/>
    </source>
</evidence>
<comment type="caution">
    <text evidence="15">The sequence shown here is derived from an EMBL/GenBank/DDBJ whole genome shotgun (WGS) entry which is preliminary data.</text>
</comment>
<evidence type="ECO:0000256" key="11">
    <source>
        <dbReference type="PROSITE-ProRule" id="PRU00723"/>
    </source>
</evidence>
<protein>
    <recommendedName>
        <fullName evidence="4">RBR-type E3 ubiquitin transferase</fullName>
        <ecNumber evidence="4">2.3.2.31</ecNumber>
    </recommendedName>
</protein>
<evidence type="ECO:0000256" key="1">
    <source>
        <dbReference type="ARBA" id="ARBA00001798"/>
    </source>
</evidence>
<dbReference type="CDD" id="cd22584">
    <property type="entry name" value="Rcat_RBR_unk"/>
    <property type="match status" value="1"/>
</dbReference>
<evidence type="ECO:0000256" key="8">
    <source>
        <dbReference type="ARBA" id="ARBA00022771"/>
    </source>
</evidence>
<evidence type="ECO:0000256" key="6">
    <source>
        <dbReference type="ARBA" id="ARBA00022723"/>
    </source>
</evidence>
<dbReference type="InterPro" id="IPR013083">
    <property type="entry name" value="Znf_RING/FYVE/PHD"/>
</dbReference>
<dbReference type="Proteomes" id="UP000232323">
    <property type="component" value="Unassembled WGS sequence"/>
</dbReference>
<evidence type="ECO:0000259" key="14">
    <source>
        <dbReference type="PROSITE" id="PS51873"/>
    </source>
</evidence>
<feature type="zinc finger region" description="C3H1-type" evidence="11">
    <location>
        <begin position="485"/>
        <end position="513"/>
    </location>
</feature>
<dbReference type="InterPro" id="IPR002867">
    <property type="entry name" value="IBR_dom"/>
</dbReference>
<dbReference type="SUPFAM" id="SSF57850">
    <property type="entry name" value="RING/U-box"/>
    <property type="match status" value="3"/>
</dbReference>
<proteinExistence type="inferred from homology"/>
<name>A0A250XRF6_9CHLO</name>
<dbReference type="InterPro" id="IPR031127">
    <property type="entry name" value="E3_UB_ligase_RBR"/>
</dbReference>
<dbReference type="GO" id="GO:0016567">
    <property type="term" value="P:protein ubiquitination"/>
    <property type="evidence" value="ECO:0007669"/>
    <property type="project" value="InterPro"/>
</dbReference>
<evidence type="ECO:0000256" key="2">
    <source>
        <dbReference type="ARBA" id="ARBA00003976"/>
    </source>
</evidence>
<reference evidence="15 16" key="1">
    <citation type="submission" date="2017-08" db="EMBL/GenBank/DDBJ databases">
        <title>Acidophilic green algal genome provides insights into adaptation to an acidic environment.</title>
        <authorList>
            <person name="Hirooka S."/>
            <person name="Hirose Y."/>
            <person name="Kanesaki Y."/>
            <person name="Higuchi S."/>
            <person name="Fujiwara T."/>
            <person name="Onuma R."/>
            <person name="Era A."/>
            <person name="Ohbayashi R."/>
            <person name="Uzuka A."/>
            <person name="Nozaki H."/>
            <person name="Yoshikawa H."/>
            <person name="Miyagishima S.Y."/>
        </authorList>
    </citation>
    <scope>NUCLEOTIDE SEQUENCE [LARGE SCALE GENOMIC DNA]</scope>
    <source>
        <strain evidence="15 16">NIES-2499</strain>
    </source>
</reference>
<dbReference type="InterPro" id="IPR000571">
    <property type="entry name" value="Znf_CCCH"/>
</dbReference>
<dbReference type="PROSITE" id="PS50089">
    <property type="entry name" value="ZF_RING_2"/>
    <property type="match status" value="1"/>
</dbReference>
<dbReference type="Pfam" id="PF00097">
    <property type="entry name" value="zf-C3HC4"/>
    <property type="match status" value="1"/>
</dbReference>
<dbReference type="GO" id="GO:0061630">
    <property type="term" value="F:ubiquitin protein ligase activity"/>
    <property type="evidence" value="ECO:0007669"/>
    <property type="project" value="UniProtKB-EC"/>
</dbReference>
<gene>
    <name evidence="15" type="ORF">CEUSTIGMA_g13050.t1</name>
</gene>
<dbReference type="STRING" id="1157962.A0A250XRF6"/>
<accession>A0A250XRF6</accession>
<dbReference type="AlphaFoldDB" id="A0A250XRF6"/>
<evidence type="ECO:0000256" key="7">
    <source>
        <dbReference type="ARBA" id="ARBA00022737"/>
    </source>
</evidence>
<evidence type="ECO:0000256" key="10">
    <source>
        <dbReference type="ARBA" id="ARBA00022833"/>
    </source>
</evidence>
<keyword evidence="16" id="KW-1185">Reference proteome</keyword>
<dbReference type="PROSITE" id="PS00518">
    <property type="entry name" value="ZF_RING_1"/>
    <property type="match status" value="1"/>
</dbReference>
<sequence length="516" mass="58168">MMTTLADMPSFADMSNPHEFLVLQMQIDEIVTAVDFLVSQRLTLSMSSTENEMNDSDPEEHVLQAQLDSLICQRDSVKSELCLKEESELEIQQKRAVEDIFKAASEDDRVARHDRRLAQLMTQMSNREWNKRGDLVEDPIPPPLSVPIIPESKVTTVRSNRENIEDGPHNVSHPIQTQNSADVCNRASFPGSRRIMCGPGDATKTCLICFDEVSPHGMVSALRDITEPSSSSSEASCSHYYCIPCMRQYVKGEVHGHKYPITCPTMGCKMNLQSNELHMLLDDDLQQLTMLRQLEVEFAISPDERLYCPYKDCSALLIKSEAQEDNEGPTQCPVCVRVFCSKCIVTGWHQGFTCQAFQDLPPHLKSSEDAAMLKMSEQHSWKACPTCKMLVERIEGCNHMHCRCQTSFCYKCGLMYKSKTPSADNAHGTPACKCALFDVPEEAAAGMPAGQALPRADYNAPPRLEAENLRLMHPPLARPIRGGRKVSRRPCRHSRSLEFCPQSDRCWFWHEEDGDF</sequence>
<dbReference type="InterPro" id="IPR017907">
    <property type="entry name" value="Znf_RING_CS"/>
</dbReference>
<evidence type="ECO:0000256" key="3">
    <source>
        <dbReference type="ARBA" id="ARBA00005884"/>
    </source>
</evidence>
<keyword evidence="8 11" id="KW-0863">Zinc-finger</keyword>
<dbReference type="OrthoDB" id="541961at2759"/>
<dbReference type="PROSITE" id="PS51873">
    <property type="entry name" value="TRIAD"/>
    <property type="match status" value="1"/>
</dbReference>
<dbReference type="PROSITE" id="PS50103">
    <property type="entry name" value="ZF_C3H1"/>
    <property type="match status" value="1"/>
</dbReference>
<comment type="similarity">
    <text evidence="3">Belongs to the RBR family. Ariadne subfamily.</text>
</comment>
<feature type="domain" description="C3H1-type" evidence="13">
    <location>
        <begin position="485"/>
        <end position="513"/>
    </location>
</feature>
<dbReference type="PANTHER" id="PTHR11685">
    <property type="entry name" value="RBR FAMILY RING FINGER AND IBR DOMAIN-CONTAINING"/>
    <property type="match status" value="1"/>
</dbReference>
<keyword evidence="5" id="KW-0808">Transferase</keyword>
<keyword evidence="9" id="KW-0833">Ubl conjugation pathway</keyword>
<dbReference type="InterPro" id="IPR044066">
    <property type="entry name" value="TRIAD_supradom"/>
</dbReference>
<comment type="catalytic activity">
    <reaction evidence="1">
        <text>[E2 ubiquitin-conjugating enzyme]-S-ubiquitinyl-L-cysteine + [acceptor protein]-L-lysine = [E2 ubiquitin-conjugating enzyme]-L-cysteine + [acceptor protein]-N(6)-ubiquitinyl-L-lysine.</text>
        <dbReference type="EC" id="2.3.2.31"/>
    </reaction>
</comment>
<evidence type="ECO:0000259" key="12">
    <source>
        <dbReference type="PROSITE" id="PS50089"/>
    </source>
</evidence>
<dbReference type="SMART" id="SM00647">
    <property type="entry name" value="IBR"/>
    <property type="match status" value="2"/>
</dbReference>
<dbReference type="Gene3D" id="1.20.120.1750">
    <property type="match status" value="1"/>
</dbReference>
<dbReference type="InterPro" id="IPR018957">
    <property type="entry name" value="Znf_C3HC4_RING-type"/>
</dbReference>
<evidence type="ECO:0000313" key="16">
    <source>
        <dbReference type="Proteomes" id="UP000232323"/>
    </source>
</evidence>
<evidence type="ECO:0000256" key="5">
    <source>
        <dbReference type="ARBA" id="ARBA00022679"/>
    </source>
</evidence>
<feature type="domain" description="RING-type" evidence="14">
    <location>
        <begin position="202"/>
        <end position="438"/>
    </location>
</feature>
<evidence type="ECO:0000256" key="9">
    <source>
        <dbReference type="ARBA" id="ARBA00022786"/>
    </source>
</evidence>
<dbReference type="InterPro" id="IPR001841">
    <property type="entry name" value="Znf_RING"/>
</dbReference>
<organism evidence="15 16">
    <name type="scientific">Chlamydomonas eustigma</name>
    <dbReference type="NCBI Taxonomy" id="1157962"/>
    <lineage>
        <taxon>Eukaryota</taxon>
        <taxon>Viridiplantae</taxon>
        <taxon>Chlorophyta</taxon>
        <taxon>core chlorophytes</taxon>
        <taxon>Chlorophyceae</taxon>
        <taxon>CS clade</taxon>
        <taxon>Chlamydomonadales</taxon>
        <taxon>Chlamydomonadaceae</taxon>
        <taxon>Chlamydomonas</taxon>
    </lineage>
</organism>
<evidence type="ECO:0000259" key="13">
    <source>
        <dbReference type="PROSITE" id="PS50103"/>
    </source>
</evidence>
<comment type="function">
    <text evidence="2">Might act as an E3 ubiquitin-protein ligase, or as part of E3 complex, which accepts ubiquitin from specific E2 ubiquitin-conjugating enzymes and then transfers it to substrates.</text>
</comment>
<dbReference type="Gene3D" id="3.30.40.10">
    <property type="entry name" value="Zinc/RING finger domain, C3HC4 (zinc finger)"/>
    <property type="match status" value="1"/>
</dbReference>
<keyword evidence="10 11" id="KW-0862">Zinc</keyword>
<keyword evidence="7" id="KW-0677">Repeat</keyword>
<dbReference type="GO" id="GO:0008270">
    <property type="term" value="F:zinc ion binding"/>
    <property type="evidence" value="ECO:0007669"/>
    <property type="project" value="UniProtKB-KW"/>
</dbReference>
<dbReference type="EMBL" id="BEGY01000182">
    <property type="protein sequence ID" value="GAX85635.1"/>
    <property type="molecule type" value="Genomic_DNA"/>
</dbReference>
<dbReference type="EC" id="2.3.2.31" evidence="4"/>
<feature type="domain" description="RING-type" evidence="12">
    <location>
        <begin position="206"/>
        <end position="264"/>
    </location>
</feature>
<evidence type="ECO:0000313" key="15">
    <source>
        <dbReference type="EMBL" id="GAX85635.1"/>
    </source>
</evidence>